<evidence type="ECO:0000256" key="14">
    <source>
        <dbReference type="HAMAP-Rule" id="MF_01006"/>
    </source>
</evidence>
<feature type="transmembrane region" description="Helical" evidence="14">
    <location>
        <begin position="208"/>
        <end position="230"/>
    </location>
</feature>
<dbReference type="PANTHER" id="PTHR30622:SF2">
    <property type="entry name" value="UNDECAPRENYL-DIPHOSPHATASE"/>
    <property type="match status" value="1"/>
</dbReference>
<sequence>MSLLEAFLLGLMQGLTEFFPVSSSAHLALFKLMLGIQDTETQVILSLFCHLGTLLAVIVFLKQDILTILRTDRKKALLLFLAIIPLIPCYLLVQPFKDWVFNPNFLGLGLMLTGFVLLIGHFWRLKIPIETSFKKRTHDALYIGAMQSIALIPGVSRSASTICCARVLGWETSDAVRFSFLLSIPTIIGGNCLELLQIAIRDAPKDFSLMACVVGLITSCLVGLLVIRFAFSILERGNFKPFAWYCLILGFCSAIYLNY</sequence>
<keyword evidence="8 14" id="KW-1133">Transmembrane helix</keyword>
<evidence type="ECO:0000256" key="8">
    <source>
        <dbReference type="ARBA" id="ARBA00022989"/>
    </source>
</evidence>
<evidence type="ECO:0000256" key="4">
    <source>
        <dbReference type="ARBA" id="ARBA00021581"/>
    </source>
</evidence>
<dbReference type="EMBL" id="CP075585">
    <property type="protein sequence ID" value="QZA58475.1"/>
    <property type="molecule type" value="Genomic_DNA"/>
</dbReference>
<dbReference type="Pfam" id="PF02673">
    <property type="entry name" value="BacA"/>
    <property type="match status" value="1"/>
</dbReference>
<comment type="subcellular location">
    <subcellularLocation>
        <location evidence="1 14">Cell membrane</location>
        <topology evidence="1 14">Multi-pass membrane protein</topology>
    </subcellularLocation>
</comment>
<reference evidence="15 16" key="1">
    <citation type="submission" date="2020-01" db="EMBL/GenBank/DDBJ databases">
        <authorList>
            <person name="Sixt B."/>
            <person name="Schulz F."/>
            <person name="Kostanjsek R."/>
            <person name="Koestlbacher S."/>
            <person name="Collingro A."/>
            <person name="Toenshoff E."/>
            <person name="Horn M."/>
        </authorList>
    </citation>
    <scope>NUCLEOTIDE SEQUENCE [LARGE SCALE GENOMIC DNA]</scope>
    <source>
        <strain evidence="15 16">15C</strain>
    </source>
</reference>
<evidence type="ECO:0000256" key="7">
    <source>
        <dbReference type="ARBA" id="ARBA00022801"/>
    </source>
</evidence>
<evidence type="ECO:0000256" key="11">
    <source>
        <dbReference type="ARBA" id="ARBA00032707"/>
    </source>
</evidence>
<keyword evidence="6 14" id="KW-0812">Transmembrane</keyword>
<keyword evidence="14" id="KW-0133">Cell shape</keyword>
<feature type="transmembrane region" description="Helical" evidence="14">
    <location>
        <begin position="105"/>
        <end position="125"/>
    </location>
</feature>
<evidence type="ECO:0000256" key="3">
    <source>
        <dbReference type="ARBA" id="ARBA00012374"/>
    </source>
</evidence>
<keyword evidence="14" id="KW-0573">Peptidoglycan synthesis</keyword>
<feature type="transmembrane region" description="Helical" evidence="14">
    <location>
        <begin position="76"/>
        <end position="93"/>
    </location>
</feature>
<organism evidence="15 16">
    <name type="scientific">Candidatus Rhabdochlamydia porcellionis</name>
    <dbReference type="NCBI Taxonomy" id="225148"/>
    <lineage>
        <taxon>Bacteria</taxon>
        <taxon>Pseudomonadati</taxon>
        <taxon>Chlamydiota</taxon>
        <taxon>Chlamydiia</taxon>
        <taxon>Parachlamydiales</taxon>
        <taxon>Candidatus Rhabdochlamydiaceae</taxon>
        <taxon>Candidatus Rhabdochlamydia</taxon>
    </lineage>
</organism>
<reference evidence="15 16" key="2">
    <citation type="submission" date="2021-05" db="EMBL/GenBank/DDBJ databases">
        <title>Ecology and evolution of chlamydial symbionts of arthropods.</title>
        <authorList>
            <person name="Halter T."/>
            <person name="Sixt B.S."/>
            <person name="Toenshoff E.R."/>
            <person name="Koestlbacher S."/>
            <person name="Schulz F."/>
            <person name="Kostanjsek R."/>
            <person name="Collingro A."/>
            <person name="Hendrickx F."/>
            <person name="Horn M."/>
        </authorList>
    </citation>
    <scope>NUCLEOTIDE SEQUENCE [LARGE SCALE GENOMIC DNA]</scope>
    <source>
        <strain evidence="15 16">15C</strain>
    </source>
</reference>
<evidence type="ECO:0000313" key="15">
    <source>
        <dbReference type="EMBL" id="QZA58475.1"/>
    </source>
</evidence>
<dbReference type="GO" id="GO:0050380">
    <property type="term" value="F:undecaprenyl-diphosphatase activity"/>
    <property type="evidence" value="ECO:0007669"/>
    <property type="project" value="UniProtKB-EC"/>
</dbReference>
<dbReference type="Proteomes" id="UP000822862">
    <property type="component" value="Chromosome"/>
</dbReference>
<keyword evidence="10 14" id="KW-0046">Antibiotic resistance</keyword>
<evidence type="ECO:0000256" key="1">
    <source>
        <dbReference type="ARBA" id="ARBA00004651"/>
    </source>
</evidence>
<dbReference type="RefSeq" id="WP_194844994.1">
    <property type="nucleotide sequence ID" value="NZ_CP075585.1"/>
</dbReference>
<dbReference type="HAMAP" id="MF_01006">
    <property type="entry name" value="Undec_diphosphatase"/>
    <property type="match status" value="1"/>
</dbReference>
<keyword evidence="16" id="KW-1185">Reference proteome</keyword>
<comment type="miscellaneous">
    <text evidence="14">Bacitracin is thought to be involved in the inhibition of peptidoglycan synthesis by sequestering undecaprenyl diphosphate, thereby reducing the pool of lipid carrier available.</text>
</comment>
<evidence type="ECO:0000256" key="6">
    <source>
        <dbReference type="ARBA" id="ARBA00022692"/>
    </source>
</evidence>
<evidence type="ECO:0000256" key="12">
    <source>
        <dbReference type="ARBA" id="ARBA00032932"/>
    </source>
</evidence>
<comment type="catalytic activity">
    <reaction evidence="13 14">
        <text>di-trans,octa-cis-undecaprenyl diphosphate + H2O = di-trans,octa-cis-undecaprenyl phosphate + phosphate + H(+)</text>
        <dbReference type="Rhea" id="RHEA:28094"/>
        <dbReference type="ChEBI" id="CHEBI:15377"/>
        <dbReference type="ChEBI" id="CHEBI:15378"/>
        <dbReference type="ChEBI" id="CHEBI:43474"/>
        <dbReference type="ChEBI" id="CHEBI:58405"/>
        <dbReference type="ChEBI" id="CHEBI:60392"/>
        <dbReference type="EC" id="3.6.1.27"/>
    </reaction>
</comment>
<feature type="transmembrane region" description="Helical" evidence="14">
    <location>
        <begin position="242"/>
        <end position="258"/>
    </location>
</feature>
<keyword evidence="14" id="KW-0961">Cell wall biogenesis/degradation</keyword>
<keyword evidence="9 14" id="KW-0472">Membrane</keyword>
<comment type="function">
    <text evidence="14">Catalyzes the dephosphorylation of undecaprenyl diphosphate (UPP). Confers resistance to bacitracin.</text>
</comment>
<evidence type="ECO:0000256" key="9">
    <source>
        <dbReference type="ARBA" id="ARBA00023136"/>
    </source>
</evidence>
<evidence type="ECO:0000256" key="10">
    <source>
        <dbReference type="ARBA" id="ARBA00023251"/>
    </source>
</evidence>
<evidence type="ECO:0000313" key="16">
    <source>
        <dbReference type="Proteomes" id="UP000822862"/>
    </source>
</evidence>
<gene>
    <name evidence="14" type="primary">uppP</name>
    <name evidence="15" type="ORF">RHAB15C_0000349</name>
</gene>
<dbReference type="InterPro" id="IPR003824">
    <property type="entry name" value="UppP"/>
</dbReference>
<keyword evidence="7 14" id="KW-0378">Hydrolase</keyword>
<dbReference type="PANTHER" id="PTHR30622">
    <property type="entry name" value="UNDECAPRENYL-DIPHOSPHATASE"/>
    <property type="match status" value="1"/>
</dbReference>
<dbReference type="EC" id="3.6.1.27" evidence="3 14"/>
<protein>
    <recommendedName>
        <fullName evidence="4 14">Undecaprenyl-diphosphatase</fullName>
        <ecNumber evidence="3 14">3.6.1.27</ecNumber>
    </recommendedName>
    <alternativeName>
        <fullName evidence="12 14">Bacitracin resistance protein</fullName>
    </alternativeName>
    <alternativeName>
        <fullName evidence="11 14">Undecaprenyl pyrophosphate phosphatase</fullName>
    </alternativeName>
</protein>
<evidence type="ECO:0000256" key="2">
    <source>
        <dbReference type="ARBA" id="ARBA00010621"/>
    </source>
</evidence>
<proteinExistence type="inferred from homology"/>
<evidence type="ECO:0000256" key="5">
    <source>
        <dbReference type="ARBA" id="ARBA00022475"/>
    </source>
</evidence>
<keyword evidence="5 14" id="KW-1003">Cell membrane</keyword>
<comment type="similarity">
    <text evidence="2 14">Belongs to the UppP family.</text>
</comment>
<evidence type="ECO:0000256" key="13">
    <source>
        <dbReference type="ARBA" id="ARBA00047594"/>
    </source>
</evidence>
<name>A0ABX8YZP2_9BACT</name>
<feature type="transmembrane region" description="Helical" evidence="14">
    <location>
        <begin position="43"/>
        <end position="61"/>
    </location>
</feature>
<accession>A0ABX8YZP2</accession>